<feature type="signal peptide" evidence="1">
    <location>
        <begin position="1"/>
        <end position="17"/>
    </location>
</feature>
<dbReference type="PANTHER" id="PTHR48098">
    <property type="entry name" value="ENTEROCHELIN ESTERASE-RELATED"/>
    <property type="match status" value="1"/>
</dbReference>
<gene>
    <name evidence="3" type="ordered locus">Acid_2648</name>
</gene>
<dbReference type="Pfam" id="PF08450">
    <property type="entry name" value="SGL"/>
    <property type="match status" value="1"/>
</dbReference>
<evidence type="ECO:0000313" key="3">
    <source>
        <dbReference type="EMBL" id="ABJ83637.1"/>
    </source>
</evidence>
<sequence precursor="true">MRTFAFAVLCAASLLHAQDYQLGPDSQPQPGVPKGVVTKFQLPPGKYFPGTPHTYSIYVPAQYDAAKPAPFMIYMDGSGALGNGTRVPVVFDNLIAKHELPPMIGIFVDPGVLPTVSAAAQSRFERVFEYDSLSDRFSRFLLEELIPEVGRKYNLSKDPNDHGLSGTSTGAVAAFAAAWNRPDQFRRVLSFIGTYVAMKGADGLPALIRKTEPKPIRIFLQDGSKDHVVPGFPWGTFYAGSWPINNQVMYEAFQSAGYDAKLVIGEEGHNMKQGAAIMPDALRWLWRDYPNPITVREPAAMSDPGWDPRGKVYSVVSAAKPWEQVGDVYGAITSITADKQNNVYFADTSANRIYKVDSEGKVSLFQSNAAGPLRVAPNGRLYSAVKGQIVSFGPERKVEAANINAADLAITAKGDIYYTDTAHKTVGRVNGKVYPQAEMAMPAGIALSPDQAMLIVTDAQSRFAWSFQLAPDGTVMNGEPFYRLEMPESGWMSGVTAALEDSIGQLYFATPLGIQVCEANGRVAAILNAPNYGAVTAIAFAGPESNWLYASESGRLYRRPVKVTGVPAWTIAKLPKPPL</sequence>
<dbReference type="OrthoDB" id="9775130at2"/>
<feature type="domain" description="SMP-30/Gluconolactonase/LRE-like region" evidence="2">
    <location>
        <begin position="336"/>
        <end position="549"/>
    </location>
</feature>
<dbReference type="STRING" id="234267.Acid_2648"/>
<dbReference type="eggNOG" id="COG3386">
    <property type="taxonomic scope" value="Bacteria"/>
</dbReference>
<feature type="chain" id="PRO_5004163816" evidence="1">
    <location>
        <begin position="18"/>
        <end position="579"/>
    </location>
</feature>
<dbReference type="Pfam" id="PF00756">
    <property type="entry name" value="Esterase"/>
    <property type="match status" value="1"/>
</dbReference>
<dbReference type="PANTHER" id="PTHR48098:SF3">
    <property type="entry name" value="IRON(III) ENTEROBACTIN ESTERASE"/>
    <property type="match status" value="1"/>
</dbReference>
<dbReference type="SUPFAM" id="SSF53474">
    <property type="entry name" value="alpha/beta-Hydrolases"/>
    <property type="match status" value="1"/>
</dbReference>
<evidence type="ECO:0000256" key="1">
    <source>
        <dbReference type="SAM" id="SignalP"/>
    </source>
</evidence>
<dbReference type="EMBL" id="CP000473">
    <property type="protein sequence ID" value="ABJ83637.1"/>
    <property type="molecule type" value="Genomic_DNA"/>
</dbReference>
<keyword evidence="1" id="KW-0732">Signal</keyword>
<dbReference type="eggNOG" id="COG2382">
    <property type="taxonomic scope" value="Bacteria"/>
</dbReference>
<dbReference type="InterPro" id="IPR013658">
    <property type="entry name" value="SGL"/>
</dbReference>
<dbReference type="AlphaFoldDB" id="Q024D9"/>
<dbReference type="HOGENOM" id="CLU_470815_0_0_0"/>
<proteinExistence type="predicted"/>
<dbReference type="InterPro" id="IPR029058">
    <property type="entry name" value="AB_hydrolase_fold"/>
</dbReference>
<protein>
    <submittedName>
        <fullName evidence="3">Putative esterase</fullName>
    </submittedName>
</protein>
<dbReference type="InParanoid" id="Q024D9"/>
<dbReference type="Gene3D" id="2.120.10.30">
    <property type="entry name" value="TolB, C-terminal domain"/>
    <property type="match status" value="1"/>
</dbReference>
<organism evidence="3">
    <name type="scientific">Solibacter usitatus (strain Ellin6076)</name>
    <dbReference type="NCBI Taxonomy" id="234267"/>
    <lineage>
        <taxon>Bacteria</taxon>
        <taxon>Pseudomonadati</taxon>
        <taxon>Acidobacteriota</taxon>
        <taxon>Terriglobia</taxon>
        <taxon>Bryobacterales</taxon>
        <taxon>Solibacteraceae</taxon>
        <taxon>Candidatus Solibacter</taxon>
    </lineage>
</organism>
<evidence type="ECO:0000259" key="2">
    <source>
        <dbReference type="Pfam" id="PF08450"/>
    </source>
</evidence>
<dbReference type="InterPro" id="IPR050583">
    <property type="entry name" value="Mycobacterial_A85_antigen"/>
</dbReference>
<dbReference type="SUPFAM" id="SSF63829">
    <property type="entry name" value="Calcium-dependent phosphotriesterase"/>
    <property type="match status" value="1"/>
</dbReference>
<dbReference type="Gene3D" id="3.40.50.1820">
    <property type="entry name" value="alpha/beta hydrolase"/>
    <property type="match status" value="1"/>
</dbReference>
<name>Q024D9_SOLUE</name>
<reference evidence="3" key="1">
    <citation type="submission" date="2006-10" db="EMBL/GenBank/DDBJ databases">
        <title>Complete sequence of Solibacter usitatus Ellin6076.</title>
        <authorList>
            <consortium name="US DOE Joint Genome Institute"/>
            <person name="Copeland A."/>
            <person name="Lucas S."/>
            <person name="Lapidus A."/>
            <person name="Barry K."/>
            <person name="Detter J.C."/>
            <person name="Glavina del Rio T."/>
            <person name="Hammon N."/>
            <person name="Israni S."/>
            <person name="Dalin E."/>
            <person name="Tice H."/>
            <person name="Pitluck S."/>
            <person name="Thompson L.S."/>
            <person name="Brettin T."/>
            <person name="Bruce D."/>
            <person name="Han C."/>
            <person name="Tapia R."/>
            <person name="Gilna P."/>
            <person name="Schmutz J."/>
            <person name="Larimer F."/>
            <person name="Land M."/>
            <person name="Hauser L."/>
            <person name="Kyrpides N."/>
            <person name="Mikhailova N."/>
            <person name="Janssen P.H."/>
            <person name="Kuske C.R."/>
            <person name="Richardson P."/>
        </authorList>
    </citation>
    <scope>NUCLEOTIDE SEQUENCE</scope>
    <source>
        <strain evidence="3">Ellin6076</strain>
    </source>
</reference>
<dbReference type="ESTHER" id="solue-q024d9">
    <property type="family name" value="A85-IroE-IroD-Fes-Yiel"/>
</dbReference>
<accession>Q024D9</accession>
<dbReference type="InterPro" id="IPR000801">
    <property type="entry name" value="Esterase-like"/>
</dbReference>
<dbReference type="KEGG" id="sus:Acid_2648"/>
<dbReference type="InterPro" id="IPR011042">
    <property type="entry name" value="6-blade_b-propeller_TolB-like"/>
</dbReference>